<dbReference type="SUPFAM" id="SSF56601">
    <property type="entry name" value="beta-lactamase/transpeptidase-like"/>
    <property type="match status" value="1"/>
</dbReference>
<dbReference type="InterPro" id="IPR000667">
    <property type="entry name" value="Peptidase_S13"/>
</dbReference>
<dbReference type="Pfam" id="PF02113">
    <property type="entry name" value="Peptidase_S13"/>
    <property type="match status" value="1"/>
</dbReference>
<protein>
    <submittedName>
        <fullName evidence="3">D-alanyl-D-alanine carboxypeptidase/D-alanyl-D-alanine-endopeptidase</fullName>
    </submittedName>
</protein>
<evidence type="ECO:0000256" key="1">
    <source>
        <dbReference type="ARBA" id="ARBA00006096"/>
    </source>
</evidence>
<keyword evidence="3" id="KW-0121">Carboxypeptidase</keyword>
<sequence length="474" mass="53035">MMQRGGCMQEETMRSQAALMEQCQKNKELMAFIKERLDDAKTSVMINDANSGDALFRYNAKIMMKPASTMKLLTAGAALDYLGGHYRFATALYTTGEIDGSVLNGDVYLKGSGDPTLNRDKLNSLAYSLKQQGITTVNGRLYGDDLLFDNQLLTPGIWKHDESEYYAAPITALTMSPNGEYDTGSIIIDITANKIGKKPRIDITPSCGDLVIINNARTVKNRASLTVERKYKSNEIIVSGCIEVNETQRKWVTVKNPTTYTLALLKEEMKHHGIQMKKNKKMTQKKIPKYAELRKIVRSETLNQLLIPFMKLSNNGIADILTKTMGVEIYRQGTTEAGLHVVKSFLANLEIDEETWIFEDGSGMSHKNGVTTKTMNDYLYKIQHKEWFNEFIVSLPVAAKQKRLVGGTLRDRLGAKTTAYKVRAKTGSLSAVNTLAGYLETQTGRKLLISVYVEDAVGTIEDIDKIVEWIAKNY</sequence>
<comment type="caution">
    <text evidence="3">The sequence shown here is derived from an EMBL/GenBank/DDBJ whole genome shotgun (WGS) entry which is preliminary data.</text>
</comment>
<dbReference type="InterPro" id="IPR012338">
    <property type="entry name" value="Beta-lactam/transpept-like"/>
</dbReference>
<dbReference type="GO" id="GO:0000270">
    <property type="term" value="P:peptidoglycan metabolic process"/>
    <property type="evidence" value="ECO:0007669"/>
    <property type="project" value="TreeGrafter"/>
</dbReference>
<evidence type="ECO:0000256" key="2">
    <source>
        <dbReference type="ARBA" id="ARBA00022801"/>
    </source>
</evidence>
<proteinExistence type="inferred from homology"/>
<evidence type="ECO:0000313" key="4">
    <source>
        <dbReference type="Proteomes" id="UP000245938"/>
    </source>
</evidence>
<dbReference type="Gene3D" id="3.40.710.10">
    <property type="entry name" value="DD-peptidase/beta-lactamase superfamily"/>
    <property type="match status" value="2"/>
</dbReference>
<keyword evidence="3" id="KW-0645">Protease</keyword>
<dbReference type="Proteomes" id="UP000245938">
    <property type="component" value="Unassembled WGS sequence"/>
</dbReference>
<keyword evidence="2" id="KW-0378">Hydrolase</keyword>
<dbReference type="PRINTS" id="PR00922">
    <property type="entry name" value="DADACBPTASE3"/>
</dbReference>
<dbReference type="GO" id="GO:0006508">
    <property type="term" value="P:proteolysis"/>
    <property type="evidence" value="ECO:0007669"/>
    <property type="project" value="InterPro"/>
</dbReference>
<reference evidence="3 4" key="1">
    <citation type="submission" date="2018-05" db="EMBL/GenBank/DDBJ databases">
        <title>Kurthia sibirica genome sequence.</title>
        <authorList>
            <person name="Maclea K.S."/>
            <person name="Goen A.E."/>
        </authorList>
    </citation>
    <scope>NUCLEOTIDE SEQUENCE [LARGE SCALE GENOMIC DNA]</scope>
    <source>
        <strain evidence="3 4">ATCC 49154</strain>
    </source>
</reference>
<name>A0A2U3ANI0_9BACL</name>
<dbReference type="OrthoDB" id="9802627at2"/>
<dbReference type="GO" id="GO:0004185">
    <property type="term" value="F:serine-type carboxypeptidase activity"/>
    <property type="evidence" value="ECO:0007669"/>
    <property type="project" value="InterPro"/>
</dbReference>
<accession>A0A2U3ANI0</accession>
<gene>
    <name evidence="3" type="primary">dacB</name>
    <name evidence="3" type="ORF">DEX24_04015</name>
</gene>
<comment type="similarity">
    <text evidence="1">Belongs to the peptidase S13 family.</text>
</comment>
<keyword evidence="4" id="KW-1185">Reference proteome</keyword>
<dbReference type="Gene3D" id="3.50.80.20">
    <property type="entry name" value="D-Ala-D-Ala carboxypeptidase C, peptidase S13"/>
    <property type="match status" value="1"/>
</dbReference>
<organism evidence="3 4">
    <name type="scientific">Kurthia sibirica</name>
    <dbReference type="NCBI Taxonomy" id="202750"/>
    <lineage>
        <taxon>Bacteria</taxon>
        <taxon>Bacillati</taxon>
        <taxon>Bacillota</taxon>
        <taxon>Bacilli</taxon>
        <taxon>Bacillales</taxon>
        <taxon>Caryophanaceae</taxon>
        <taxon>Kurthia</taxon>
    </lineage>
</organism>
<evidence type="ECO:0000313" key="3">
    <source>
        <dbReference type="EMBL" id="PWI26100.1"/>
    </source>
</evidence>
<dbReference type="PANTHER" id="PTHR30023:SF0">
    <property type="entry name" value="PENICILLIN-SENSITIVE CARBOXYPEPTIDASE A"/>
    <property type="match status" value="1"/>
</dbReference>
<dbReference type="AlphaFoldDB" id="A0A2U3ANI0"/>
<dbReference type="EMBL" id="QFVR01000004">
    <property type="protein sequence ID" value="PWI26100.1"/>
    <property type="molecule type" value="Genomic_DNA"/>
</dbReference>
<dbReference type="NCBIfam" id="TIGR00666">
    <property type="entry name" value="PBP4"/>
    <property type="match status" value="1"/>
</dbReference>
<dbReference type="PANTHER" id="PTHR30023">
    <property type="entry name" value="D-ALANYL-D-ALANINE CARBOXYPEPTIDASE"/>
    <property type="match status" value="1"/>
</dbReference>